<reference evidence="5 6" key="1">
    <citation type="submission" date="2019-10" db="EMBL/GenBank/DDBJ databases">
        <title>Prolixibacter strains distinguished by the presence of nitrate reductase genes were adept at nitrate-dependent anaerobic corrosion of metallic iron and carbon steel.</title>
        <authorList>
            <person name="Iino T."/>
            <person name="Shono N."/>
            <person name="Ito K."/>
            <person name="Nakamura R."/>
            <person name="Sueoka K."/>
            <person name="Harayama S."/>
            <person name="Ohkuma M."/>
        </authorList>
    </citation>
    <scope>NUCLEOTIDE SEQUENCE [LARGE SCALE GENOMIC DNA]</scope>
    <source>
        <strain evidence="5 6">JCM 13498</strain>
    </source>
</reference>
<evidence type="ECO:0000256" key="2">
    <source>
        <dbReference type="ARBA" id="ARBA00022576"/>
    </source>
</evidence>
<dbReference type="InterPro" id="IPR050881">
    <property type="entry name" value="LL-DAP_aminotransferase"/>
</dbReference>
<dbReference type="InterPro" id="IPR004839">
    <property type="entry name" value="Aminotransferase_I/II_large"/>
</dbReference>
<dbReference type="PANTHER" id="PTHR42832:SF3">
    <property type="entry name" value="L-GLUTAMINE--4-(METHYLSULFANYL)-2-OXOBUTANOATE AMINOTRANSFERASE"/>
    <property type="match status" value="1"/>
</dbReference>
<keyword evidence="3 5" id="KW-0808">Transferase</keyword>
<evidence type="ECO:0000313" key="6">
    <source>
        <dbReference type="Proteomes" id="UP000391834"/>
    </source>
</evidence>
<organism evidence="5 6">
    <name type="scientific">Prolixibacter bellariivorans</name>
    <dbReference type="NCBI Taxonomy" id="314319"/>
    <lineage>
        <taxon>Bacteria</taxon>
        <taxon>Pseudomonadati</taxon>
        <taxon>Bacteroidota</taxon>
        <taxon>Bacteroidia</taxon>
        <taxon>Marinilabiliales</taxon>
        <taxon>Prolixibacteraceae</taxon>
        <taxon>Prolixibacter</taxon>
    </lineage>
</organism>
<dbReference type="GO" id="GO:0030170">
    <property type="term" value="F:pyridoxal phosphate binding"/>
    <property type="evidence" value="ECO:0007669"/>
    <property type="project" value="InterPro"/>
</dbReference>
<evidence type="ECO:0000313" key="5">
    <source>
        <dbReference type="EMBL" id="GET31878.1"/>
    </source>
</evidence>
<feature type="domain" description="Aminotransferase class I/classII large" evidence="4">
    <location>
        <begin position="80"/>
        <end position="374"/>
    </location>
</feature>
<accession>A0A5M4AW54</accession>
<comment type="caution">
    <text evidence="5">The sequence shown here is derived from an EMBL/GenBank/DDBJ whole genome shotgun (WGS) entry which is preliminary data.</text>
</comment>
<dbReference type="SUPFAM" id="SSF53383">
    <property type="entry name" value="PLP-dependent transferases"/>
    <property type="match status" value="1"/>
</dbReference>
<evidence type="ECO:0000256" key="1">
    <source>
        <dbReference type="ARBA" id="ARBA00001933"/>
    </source>
</evidence>
<dbReference type="AlphaFoldDB" id="A0A5M4AW54"/>
<dbReference type="Gene3D" id="3.90.1150.100">
    <property type="match status" value="2"/>
</dbReference>
<evidence type="ECO:0000259" key="4">
    <source>
        <dbReference type="Pfam" id="PF00155"/>
    </source>
</evidence>
<dbReference type="GO" id="GO:0008483">
    <property type="term" value="F:transaminase activity"/>
    <property type="evidence" value="ECO:0007669"/>
    <property type="project" value="UniProtKB-KW"/>
</dbReference>
<evidence type="ECO:0000256" key="3">
    <source>
        <dbReference type="ARBA" id="ARBA00022679"/>
    </source>
</evidence>
<dbReference type="InterPro" id="IPR015421">
    <property type="entry name" value="PyrdxlP-dep_Trfase_major"/>
</dbReference>
<dbReference type="InterPro" id="IPR015424">
    <property type="entry name" value="PyrdxlP-dep_Trfase"/>
</dbReference>
<dbReference type="Proteomes" id="UP000391834">
    <property type="component" value="Unassembled WGS sequence"/>
</dbReference>
<name>A0A5M4AW54_9BACT</name>
<proteinExistence type="predicted"/>
<comment type="cofactor">
    <cofactor evidence="1">
        <name>pyridoxal 5'-phosphate</name>
        <dbReference type="ChEBI" id="CHEBI:597326"/>
    </cofactor>
</comment>
<dbReference type="CDD" id="cd00609">
    <property type="entry name" value="AAT_like"/>
    <property type="match status" value="1"/>
</dbReference>
<protein>
    <submittedName>
        <fullName evidence="5">Aminotransferase</fullName>
    </submittedName>
</protein>
<dbReference type="PANTHER" id="PTHR42832">
    <property type="entry name" value="AMINO ACID AMINOTRANSFERASE"/>
    <property type="match status" value="1"/>
</dbReference>
<dbReference type="EMBL" id="BLAX01000001">
    <property type="protein sequence ID" value="GET31878.1"/>
    <property type="molecule type" value="Genomic_DNA"/>
</dbReference>
<keyword evidence="6" id="KW-1185">Reference proteome</keyword>
<keyword evidence="2 5" id="KW-0032">Aminotransferase</keyword>
<dbReference type="Pfam" id="PF00155">
    <property type="entry name" value="Aminotran_1_2"/>
    <property type="match status" value="1"/>
</dbReference>
<sequence>MLNLLFFVYFLTNYNIEMTNTPINREVVEQNVQALDVPNLGKASIREIVQLVSNIEAKTGDRYVRMEMGIPGLPPARIGVEAEIEALRNNVASIYPRIDGIQPLKDEISRFVKLFMNIEVDPLGCIPTVGSMQGGYAAFLVAGSCRKERDTMLFIDPGFPVQKQQMLVMGQKYESFDVYDFRGERLREKLESFLSKGHIHSIIYSNPNNPTWICLTETELQIIGELANKYDVTVMEDLAYFAMDFRTDLSKPGVPPYQPTVARYTDNYVLLISSSKVFSYAGQRIGSMVISDALYHRKYPNLEARLNVHTFGGAIVHRALYSLSSGTSHSAQYALAAMLKAANDGEFDFVEDVKEYGERAHIMKEMFRKNGFVIVYDKDMEQEIGDGFYFTIAYPGMTGGELLHNLLFYGVSAITLGNTGSTKEGLRACVSHVGRDQFTDLEKRLEQFHHDFPVGEKREKSREMI</sequence>
<gene>
    <name evidence="5" type="ORF">PbJCM13498_07410</name>
</gene>
<dbReference type="Gene3D" id="3.40.640.10">
    <property type="entry name" value="Type I PLP-dependent aspartate aminotransferase-like (Major domain)"/>
    <property type="match status" value="1"/>
</dbReference>